<evidence type="ECO:0000259" key="6">
    <source>
        <dbReference type="PROSITE" id="PS50158"/>
    </source>
</evidence>
<evidence type="ECO:0000313" key="7">
    <source>
        <dbReference type="EMBL" id="KPM38898.1"/>
    </source>
</evidence>
<dbReference type="STRING" id="78410.A0A0P7AWK3"/>
<evidence type="ECO:0000256" key="4">
    <source>
        <dbReference type="PROSITE-ProRule" id="PRU00047"/>
    </source>
</evidence>
<evidence type="ECO:0000256" key="5">
    <source>
        <dbReference type="SAM" id="MobiDB-lite"/>
    </source>
</evidence>
<dbReference type="Gene3D" id="4.10.60.10">
    <property type="entry name" value="Zinc finger, CCHC-type"/>
    <property type="match status" value="1"/>
</dbReference>
<evidence type="ECO:0000256" key="2">
    <source>
        <dbReference type="ARBA" id="ARBA00022771"/>
    </source>
</evidence>
<keyword evidence="3" id="KW-0862">Zinc</keyword>
<keyword evidence="1" id="KW-0479">Metal-binding</keyword>
<gene>
    <name evidence="7" type="ORF">AK830_g7669</name>
</gene>
<feature type="domain" description="CCHC-type" evidence="6">
    <location>
        <begin position="212"/>
        <end position="227"/>
    </location>
</feature>
<dbReference type="GO" id="GO:0003676">
    <property type="term" value="F:nucleic acid binding"/>
    <property type="evidence" value="ECO:0007669"/>
    <property type="project" value="InterPro"/>
</dbReference>
<name>A0A0P7AWK3_9HYPO</name>
<dbReference type="SMART" id="SM00343">
    <property type="entry name" value="ZnF_C2HC"/>
    <property type="match status" value="2"/>
</dbReference>
<protein>
    <recommendedName>
        <fullName evidence="6">CCHC-type domain-containing protein</fullName>
    </recommendedName>
</protein>
<keyword evidence="2 4" id="KW-0863">Zinc-finger</keyword>
<dbReference type="InterPro" id="IPR025829">
    <property type="entry name" value="Zn_knuckle_CX2CX3GHX4C"/>
</dbReference>
<dbReference type="InterPro" id="IPR036875">
    <property type="entry name" value="Znf_CCHC_sf"/>
</dbReference>
<keyword evidence="8" id="KW-1185">Reference proteome</keyword>
<sequence length="499" mass="55865">MDPDHLVLSNMRDVVGCSGLRNFTDLGRMRQDTLEKRLTAVQGRLNRDSVACIYTAWLCNQYPRPNGDAKVNVLKRWSGYINLSGCSKFRATCLWDTCVDRALEGMKDAHINDFIMEMDEVRDFILEHYPDPIPQLCQYPAIDVESIQTLQPEPKRELSNSPPHSLKRKNIFSLTLDLKKDSGDDPAADTGSDFETASRLSDTISPIPKSYRCRRCLLAGHLVKDCPANLGRSFDRVPEPDYVCHLCGTEGDHYIYSCPKDKYKTASTSPPSRKRSAPADDDEHPGRIVIGEKRDGRLSPWGSSSIHNSGYSEEPSPSNNVVKKAEERAQDFLNNYEPSTSFTLASAAGMTAAGFENGPCHYYNSSYKRPRIDGWTWSNQETQSDVDNSHWGARVSVSDEVDAPEHTYQEELEPMSPNAGYTPTSPDFRATYRYSSLPLSSSVSEPELPTPPQAYVTTKEVGCPPYDAAVVEIFGDSDNTWINTCPRPTALDMWDVKEE</sequence>
<comment type="caution">
    <text evidence="7">The sequence shown here is derived from an EMBL/GenBank/DDBJ whole genome shotgun (WGS) entry which is preliminary data.</text>
</comment>
<dbReference type="OrthoDB" id="5151375at2759"/>
<accession>A0A0P7AWK3</accession>
<organism evidence="7 8">
    <name type="scientific">Neonectria ditissima</name>
    <dbReference type="NCBI Taxonomy" id="78410"/>
    <lineage>
        <taxon>Eukaryota</taxon>
        <taxon>Fungi</taxon>
        <taxon>Dikarya</taxon>
        <taxon>Ascomycota</taxon>
        <taxon>Pezizomycotina</taxon>
        <taxon>Sordariomycetes</taxon>
        <taxon>Hypocreomycetidae</taxon>
        <taxon>Hypocreales</taxon>
        <taxon>Nectriaceae</taxon>
        <taxon>Neonectria</taxon>
    </lineage>
</organism>
<dbReference type="GO" id="GO:0008270">
    <property type="term" value="F:zinc ion binding"/>
    <property type="evidence" value="ECO:0007669"/>
    <property type="project" value="UniProtKB-KW"/>
</dbReference>
<dbReference type="PROSITE" id="PS50158">
    <property type="entry name" value="ZF_CCHC"/>
    <property type="match status" value="1"/>
</dbReference>
<evidence type="ECO:0000313" key="8">
    <source>
        <dbReference type="Proteomes" id="UP000050424"/>
    </source>
</evidence>
<feature type="region of interest" description="Disordered" evidence="5">
    <location>
        <begin position="263"/>
        <end position="321"/>
    </location>
</feature>
<evidence type="ECO:0000256" key="3">
    <source>
        <dbReference type="ARBA" id="ARBA00022833"/>
    </source>
</evidence>
<dbReference type="Proteomes" id="UP000050424">
    <property type="component" value="Unassembled WGS sequence"/>
</dbReference>
<reference evidence="7 8" key="1">
    <citation type="submission" date="2015-09" db="EMBL/GenBank/DDBJ databases">
        <title>Draft genome of a European isolate of the apple canker pathogen Neonectria ditissima.</title>
        <authorList>
            <person name="Gomez-Cortecero A."/>
            <person name="Harrison R.J."/>
            <person name="Armitage A.D."/>
        </authorList>
    </citation>
    <scope>NUCLEOTIDE SEQUENCE [LARGE SCALE GENOMIC DNA]</scope>
    <source>
        <strain evidence="7 8">R09/05</strain>
    </source>
</reference>
<dbReference type="AlphaFoldDB" id="A0A0P7AWK3"/>
<proteinExistence type="predicted"/>
<dbReference type="InterPro" id="IPR001878">
    <property type="entry name" value="Znf_CCHC"/>
</dbReference>
<dbReference type="Pfam" id="PF13696">
    <property type="entry name" value="zf-CCHC_2"/>
    <property type="match status" value="1"/>
</dbReference>
<evidence type="ECO:0000256" key="1">
    <source>
        <dbReference type="ARBA" id="ARBA00022723"/>
    </source>
</evidence>
<dbReference type="SUPFAM" id="SSF57756">
    <property type="entry name" value="Retrovirus zinc finger-like domains"/>
    <property type="match status" value="1"/>
</dbReference>
<feature type="compositionally biased region" description="Basic and acidic residues" evidence="5">
    <location>
        <begin position="284"/>
        <end position="297"/>
    </location>
</feature>
<feature type="compositionally biased region" description="Polar residues" evidence="5">
    <location>
        <begin position="301"/>
        <end position="321"/>
    </location>
</feature>
<dbReference type="EMBL" id="LKCW01000121">
    <property type="protein sequence ID" value="KPM38898.1"/>
    <property type="molecule type" value="Genomic_DNA"/>
</dbReference>